<protein>
    <submittedName>
        <fullName evidence="3">Uncharacterized protein</fullName>
    </submittedName>
</protein>
<evidence type="ECO:0000256" key="1">
    <source>
        <dbReference type="SAM" id="MobiDB-lite"/>
    </source>
</evidence>
<dbReference type="Proteomes" id="UP000887574">
    <property type="component" value="Unplaced"/>
</dbReference>
<evidence type="ECO:0000313" key="2">
    <source>
        <dbReference type="Proteomes" id="UP000887574"/>
    </source>
</evidence>
<feature type="compositionally biased region" description="Polar residues" evidence="1">
    <location>
        <begin position="42"/>
        <end position="63"/>
    </location>
</feature>
<accession>A0A915CXC0</accession>
<name>A0A915CXC0_9BILA</name>
<dbReference type="WBParaSite" id="jg13591">
    <property type="protein sequence ID" value="jg13591"/>
    <property type="gene ID" value="jg13591"/>
</dbReference>
<reference evidence="3" key="1">
    <citation type="submission" date="2022-11" db="UniProtKB">
        <authorList>
            <consortium name="WormBaseParasite"/>
        </authorList>
    </citation>
    <scope>IDENTIFICATION</scope>
</reference>
<keyword evidence="2" id="KW-1185">Reference proteome</keyword>
<proteinExistence type="predicted"/>
<sequence length="69" mass="8007">MEAKSICEPYDSTSDGVTSFFLAYMNNIHTFQHDPDCEKWQRQGQRSLLHPTTQRHQQGNVPQRNLGDD</sequence>
<organism evidence="2 3">
    <name type="scientific">Ditylenchus dipsaci</name>
    <dbReference type="NCBI Taxonomy" id="166011"/>
    <lineage>
        <taxon>Eukaryota</taxon>
        <taxon>Metazoa</taxon>
        <taxon>Ecdysozoa</taxon>
        <taxon>Nematoda</taxon>
        <taxon>Chromadorea</taxon>
        <taxon>Rhabditida</taxon>
        <taxon>Tylenchina</taxon>
        <taxon>Tylenchomorpha</taxon>
        <taxon>Sphaerularioidea</taxon>
        <taxon>Anguinidae</taxon>
        <taxon>Anguininae</taxon>
        <taxon>Ditylenchus</taxon>
    </lineage>
</organism>
<dbReference type="AlphaFoldDB" id="A0A915CXC0"/>
<evidence type="ECO:0000313" key="3">
    <source>
        <dbReference type="WBParaSite" id="jg13591"/>
    </source>
</evidence>
<feature type="region of interest" description="Disordered" evidence="1">
    <location>
        <begin position="39"/>
        <end position="69"/>
    </location>
</feature>